<dbReference type="Proteomes" id="UP000204391">
    <property type="component" value="Chromosome"/>
</dbReference>
<dbReference type="KEGG" id="vne:CFK40_12310"/>
<keyword evidence="2" id="KW-1185">Reference proteome</keyword>
<sequence>MNARKQYFVTVDTEDIREMSIPDSGIEYEIYADADEIKEVEMLFMEKRKKGKQAVEYIGKPFDEWGADDKRNKYDEYLVRIYQKVYDLGTSTTKEKIAEIGLLN</sequence>
<organism evidence="1 2">
    <name type="scientific">Virgibacillus necropolis</name>
    <dbReference type="NCBI Taxonomy" id="163877"/>
    <lineage>
        <taxon>Bacteria</taxon>
        <taxon>Bacillati</taxon>
        <taxon>Bacillota</taxon>
        <taxon>Bacilli</taxon>
        <taxon>Bacillales</taxon>
        <taxon>Bacillaceae</taxon>
        <taxon>Virgibacillus</taxon>
    </lineage>
</organism>
<reference evidence="1 2" key="1">
    <citation type="journal article" date="2003" name="Int. J. Syst. Evol. Microbiol.">
        <title>Virgibacillus carmonensis sp. nov., Virgibacillus necropolis sp. nov. and Virgibacillus picturae sp. nov., three novel species isolated from deteriorated mural paintings, transfer of the species of the genus salibacillus to Virgibacillus, as Virgibacillus marismortui comb. nov. and Virgibacillus salexigens comb. nov., and emended description of the genus Virgibacillus.</title>
        <authorList>
            <person name="Heyrman J."/>
            <person name="Logan N.A."/>
            <person name="Busse H.J."/>
            <person name="Balcaen A."/>
            <person name="Lebbe L."/>
            <person name="Rodriguez-Diaz M."/>
            <person name="Swings J."/>
            <person name="De Vos P."/>
        </authorList>
    </citation>
    <scope>NUCLEOTIDE SEQUENCE [LARGE SCALE GENOMIC DNA]</scope>
    <source>
        <strain evidence="1 2">LMG 19488</strain>
    </source>
</reference>
<gene>
    <name evidence="1" type="ORF">CFK40_12310</name>
</gene>
<proteinExistence type="predicted"/>
<dbReference type="AlphaFoldDB" id="A0A221MDJ5"/>
<dbReference type="EMBL" id="CP022437">
    <property type="protein sequence ID" value="ASN05736.1"/>
    <property type="molecule type" value="Genomic_DNA"/>
</dbReference>
<accession>A0A221MDJ5</accession>
<evidence type="ECO:0000313" key="1">
    <source>
        <dbReference type="EMBL" id="ASN05736.1"/>
    </source>
</evidence>
<name>A0A221MDJ5_9BACI</name>
<protein>
    <submittedName>
        <fullName evidence="1">Uncharacterized protein</fullName>
    </submittedName>
</protein>
<evidence type="ECO:0000313" key="2">
    <source>
        <dbReference type="Proteomes" id="UP000204391"/>
    </source>
</evidence>